<protein>
    <submittedName>
        <fullName evidence="1">Uncharacterized protein</fullName>
    </submittedName>
</protein>
<keyword evidence="2" id="KW-1185">Reference proteome</keyword>
<evidence type="ECO:0000313" key="1">
    <source>
        <dbReference type="EMBL" id="KOC58635.1"/>
    </source>
</evidence>
<name>A0A0L7QJ90_9HYME</name>
<proteinExistence type="predicted"/>
<evidence type="ECO:0000313" key="2">
    <source>
        <dbReference type="Proteomes" id="UP000053825"/>
    </source>
</evidence>
<reference evidence="1 2" key="1">
    <citation type="submission" date="2015-07" db="EMBL/GenBank/DDBJ databases">
        <title>The genome of Habropoda laboriosa.</title>
        <authorList>
            <person name="Pan H."/>
            <person name="Kapheim K."/>
        </authorList>
    </citation>
    <scope>NUCLEOTIDE SEQUENCE [LARGE SCALE GENOMIC DNA]</scope>
    <source>
        <strain evidence="1">0110345459</strain>
    </source>
</reference>
<accession>A0A0L7QJ90</accession>
<dbReference type="AlphaFoldDB" id="A0A0L7QJ90"/>
<dbReference type="Proteomes" id="UP000053825">
    <property type="component" value="Unassembled WGS sequence"/>
</dbReference>
<organism evidence="1 2">
    <name type="scientific">Habropoda laboriosa</name>
    <dbReference type="NCBI Taxonomy" id="597456"/>
    <lineage>
        <taxon>Eukaryota</taxon>
        <taxon>Metazoa</taxon>
        <taxon>Ecdysozoa</taxon>
        <taxon>Arthropoda</taxon>
        <taxon>Hexapoda</taxon>
        <taxon>Insecta</taxon>
        <taxon>Pterygota</taxon>
        <taxon>Neoptera</taxon>
        <taxon>Endopterygota</taxon>
        <taxon>Hymenoptera</taxon>
        <taxon>Apocrita</taxon>
        <taxon>Aculeata</taxon>
        <taxon>Apoidea</taxon>
        <taxon>Anthophila</taxon>
        <taxon>Apidae</taxon>
        <taxon>Habropoda</taxon>
    </lineage>
</organism>
<dbReference type="EMBL" id="KQ415309">
    <property type="protein sequence ID" value="KOC58635.1"/>
    <property type="molecule type" value="Genomic_DNA"/>
</dbReference>
<gene>
    <name evidence="1" type="ORF">WH47_06293</name>
</gene>
<sequence length="45" mass="5130">MKYLGLHLDSPWSFEPHFRPLGPGVRRLYVGIVRSMALYGAPICQ</sequence>